<proteinExistence type="predicted"/>
<keyword evidence="8" id="KW-1185">Reference proteome</keyword>
<dbReference type="SUPFAM" id="SSF103481">
    <property type="entry name" value="Multidrug resistance efflux transporter EmrE"/>
    <property type="match status" value="2"/>
</dbReference>
<dbReference type="AlphaFoldDB" id="A0A017HBD9"/>
<keyword evidence="2 5" id="KW-0812">Transmembrane</keyword>
<dbReference type="InterPro" id="IPR037185">
    <property type="entry name" value="EmrE-like"/>
</dbReference>
<dbReference type="HOGENOM" id="CLU_033863_5_2_5"/>
<dbReference type="Proteomes" id="UP000025047">
    <property type="component" value="Unassembled WGS sequence"/>
</dbReference>
<reference evidence="7 8" key="1">
    <citation type="submission" date="2013-03" db="EMBL/GenBank/DDBJ databases">
        <authorList>
            <person name="Fiebig A."/>
            <person name="Goeker M."/>
            <person name="Klenk H.-P.P."/>
        </authorList>
    </citation>
    <scope>NUCLEOTIDE SEQUENCE [LARGE SCALE GENOMIC DNA]</scope>
    <source>
        <strain evidence="7 8">DSM 17492</strain>
    </source>
</reference>
<feature type="transmembrane region" description="Helical" evidence="5">
    <location>
        <begin position="37"/>
        <end position="57"/>
    </location>
</feature>
<name>A0A017HBD9_9RHOB</name>
<feature type="domain" description="EamA" evidence="6">
    <location>
        <begin position="156"/>
        <end position="285"/>
    </location>
</feature>
<gene>
    <name evidence="7" type="ORF">Lokhon_02724</name>
</gene>
<comment type="caution">
    <text evidence="7">The sequence shown here is derived from an EMBL/GenBank/DDBJ whole genome shotgun (WGS) entry which is preliminary data.</text>
</comment>
<evidence type="ECO:0000313" key="7">
    <source>
        <dbReference type="EMBL" id="EYD71079.1"/>
    </source>
</evidence>
<feature type="transmembrane region" description="Helical" evidence="5">
    <location>
        <begin position="245"/>
        <end position="266"/>
    </location>
</feature>
<dbReference type="RefSeq" id="WP_017927172.1">
    <property type="nucleotide sequence ID" value="NZ_KB822995.1"/>
</dbReference>
<evidence type="ECO:0000256" key="2">
    <source>
        <dbReference type="ARBA" id="ARBA00022692"/>
    </source>
</evidence>
<accession>A0A017HBD9</accession>
<feature type="domain" description="EamA" evidence="6">
    <location>
        <begin position="11"/>
        <end position="142"/>
    </location>
</feature>
<dbReference type="InterPro" id="IPR050638">
    <property type="entry name" value="AA-Vitamin_Transporters"/>
</dbReference>
<dbReference type="STRING" id="1122180.Lokhon_02724"/>
<keyword evidence="3 5" id="KW-1133">Transmembrane helix</keyword>
<feature type="transmembrane region" description="Helical" evidence="5">
    <location>
        <begin position="211"/>
        <end position="233"/>
    </location>
</feature>
<evidence type="ECO:0000259" key="6">
    <source>
        <dbReference type="Pfam" id="PF00892"/>
    </source>
</evidence>
<feature type="transmembrane region" description="Helical" evidence="5">
    <location>
        <begin position="97"/>
        <end position="118"/>
    </location>
</feature>
<protein>
    <submittedName>
        <fullName evidence="7">Permease of the drug/metabolite transporter (DMT) superfamily</fullName>
    </submittedName>
</protein>
<dbReference type="EMBL" id="APGJ01000007">
    <property type="protein sequence ID" value="EYD71079.1"/>
    <property type="molecule type" value="Genomic_DNA"/>
</dbReference>
<feature type="transmembrane region" description="Helical" evidence="5">
    <location>
        <begin position="12"/>
        <end position="31"/>
    </location>
</feature>
<dbReference type="PANTHER" id="PTHR32322">
    <property type="entry name" value="INNER MEMBRANE TRANSPORTER"/>
    <property type="match status" value="1"/>
</dbReference>
<comment type="subcellular location">
    <subcellularLocation>
        <location evidence="1">Membrane</location>
        <topology evidence="1">Multi-pass membrane protein</topology>
    </subcellularLocation>
</comment>
<dbReference type="PATRIC" id="fig|1122180.6.peg.2707"/>
<dbReference type="PANTHER" id="PTHR32322:SF9">
    <property type="entry name" value="AMINO-ACID METABOLITE EFFLUX PUMP-RELATED"/>
    <property type="match status" value="1"/>
</dbReference>
<feature type="transmembrane region" description="Helical" evidence="5">
    <location>
        <begin position="153"/>
        <end position="171"/>
    </location>
</feature>
<dbReference type="InterPro" id="IPR000620">
    <property type="entry name" value="EamA_dom"/>
</dbReference>
<dbReference type="eggNOG" id="COG0697">
    <property type="taxonomic scope" value="Bacteria"/>
</dbReference>
<evidence type="ECO:0000256" key="5">
    <source>
        <dbReference type="SAM" id="Phobius"/>
    </source>
</evidence>
<keyword evidence="4 5" id="KW-0472">Membrane</keyword>
<feature type="transmembrane region" description="Helical" evidence="5">
    <location>
        <begin position="69"/>
        <end position="91"/>
    </location>
</feature>
<evidence type="ECO:0000256" key="1">
    <source>
        <dbReference type="ARBA" id="ARBA00004141"/>
    </source>
</evidence>
<dbReference type="Pfam" id="PF00892">
    <property type="entry name" value="EamA"/>
    <property type="match status" value="2"/>
</dbReference>
<feature type="transmembrane region" description="Helical" evidence="5">
    <location>
        <begin position="125"/>
        <end position="147"/>
    </location>
</feature>
<dbReference type="GO" id="GO:0016020">
    <property type="term" value="C:membrane"/>
    <property type="evidence" value="ECO:0007669"/>
    <property type="project" value="UniProtKB-SubCell"/>
</dbReference>
<evidence type="ECO:0000256" key="4">
    <source>
        <dbReference type="ARBA" id="ARBA00023136"/>
    </source>
</evidence>
<sequence length="304" mass="31278">MTRSPTTADWLSILLLGLIWGGTFAVVRLALDGYGPVTVACARTTLGAAAMLGLMRAMGRRVPRLTPRLAGYLVAIGALSTALPFLLLSWGQQYVPSAFAGISMAALPLFVLPLAAVFSDEPFHWRAATGVGVGFAGALVLIGPGVLAPGAGLSAWGQLACLAAALSYAVASILTRRCPPVDGVVLTALSLTVGAMILVPVMLATEGVPGWTGAVPGVALLFLGLLPTALAALIRVTVIRSAGSVFMTLVNYQVPVWSMAIGALALNEALPWRFFVALALILLGLGIGQGRNLRALFARAAPAK</sequence>
<evidence type="ECO:0000256" key="3">
    <source>
        <dbReference type="ARBA" id="ARBA00022989"/>
    </source>
</evidence>
<feature type="transmembrane region" description="Helical" evidence="5">
    <location>
        <begin position="183"/>
        <end position="205"/>
    </location>
</feature>
<evidence type="ECO:0000313" key="8">
    <source>
        <dbReference type="Proteomes" id="UP000025047"/>
    </source>
</evidence>
<dbReference type="OrthoDB" id="9810556at2"/>
<feature type="transmembrane region" description="Helical" evidence="5">
    <location>
        <begin position="272"/>
        <end position="290"/>
    </location>
</feature>
<organism evidence="7 8">
    <name type="scientific">Limimaricola hongkongensis DSM 17492</name>
    <dbReference type="NCBI Taxonomy" id="1122180"/>
    <lineage>
        <taxon>Bacteria</taxon>
        <taxon>Pseudomonadati</taxon>
        <taxon>Pseudomonadota</taxon>
        <taxon>Alphaproteobacteria</taxon>
        <taxon>Rhodobacterales</taxon>
        <taxon>Paracoccaceae</taxon>
        <taxon>Limimaricola</taxon>
    </lineage>
</organism>